<comment type="caution">
    <text evidence="6">The sequence shown here is derived from an EMBL/GenBank/DDBJ whole genome shotgun (WGS) entry which is preliminary data.</text>
</comment>
<proteinExistence type="predicted"/>
<dbReference type="PANTHER" id="PTHR42847">
    <property type="entry name" value="ALKANESULFONATE MONOOXYGENASE"/>
    <property type="match status" value="1"/>
</dbReference>
<evidence type="ECO:0000256" key="2">
    <source>
        <dbReference type="ARBA" id="ARBA00022643"/>
    </source>
</evidence>
<dbReference type="PANTHER" id="PTHR42847:SF4">
    <property type="entry name" value="ALKANESULFONATE MONOOXYGENASE-RELATED"/>
    <property type="match status" value="1"/>
</dbReference>
<dbReference type="SUPFAM" id="SSF51679">
    <property type="entry name" value="Bacterial luciferase-like"/>
    <property type="match status" value="1"/>
</dbReference>
<reference evidence="7" key="1">
    <citation type="journal article" date="2019" name="Int. J. Syst. Evol. Microbiol.">
        <title>The Global Catalogue of Microorganisms (GCM) 10K type strain sequencing project: providing services to taxonomists for standard genome sequencing and annotation.</title>
        <authorList>
            <consortium name="The Broad Institute Genomics Platform"/>
            <consortium name="The Broad Institute Genome Sequencing Center for Infectious Disease"/>
            <person name="Wu L."/>
            <person name="Ma J."/>
        </authorList>
    </citation>
    <scope>NUCLEOTIDE SEQUENCE [LARGE SCALE GENOMIC DNA]</scope>
    <source>
        <strain evidence="7">JCM 17138</strain>
    </source>
</reference>
<dbReference type="InterPro" id="IPR036661">
    <property type="entry name" value="Luciferase-like_sf"/>
</dbReference>
<accession>A0ABP7HNE7</accession>
<evidence type="ECO:0000256" key="1">
    <source>
        <dbReference type="ARBA" id="ARBA00022630"/>
    </source>
</evidence>
<dbReference type="InterPro" id="IPR011251">
    <property type="entry name" value="Luciferase-like_dom"/>
</dbReference>
<evidence type="ECO:0000259" key="5">
    <source>
        <dbReference type="Pfam" id="PF00296"/>
    </source>
</evidence>
<name>A0ABP7HNE7_9ACTN</name>
<keyword evidence="2" id="KW-0288">FMN</keyword>
<gene>
    <name evidence="6" type="ORF">GCM10022403_034650</name>
</gene>
<organism evidence="6 7">
    <name type="scientific">Streptomyces coacervatus</name>
    <dbReference type="NCBI Taxonomy" id="647381"/>
    <lineage>
        <taxon>Bacteria</taxon>
        <taxon>Bacillati</taxon>
        <taxon>Actinomycetota</taxon>
        <taxon>Actinomycetes</taxon>
        <taxon>Kitasatosporales</taxon>
        <taxon>Streptomycetaceae</taxon>
        <taxon>Streptomyces</taxon>
    </lineage>
</organism>
<dbReference type="NCBIfam" id="TIGR03619">
    <property type="entry name" value="F420_Rv2161c"/>
    <property type="match status" value="1"/>
</dbReference>
<dbReference type="EMBL" id="BAABDE010000016">
    <property type="protein sequence ID" value="GAA3797868.1"/>
    <property type="molecule type" value="Genomic_DNA"/>
</dbReference>
<dbReference type="RefSeq" id="WP_275780140.1">
    <property type="nucleotide sequence ID" value="NZ_BAABDE010000016.1"/>
</dbReference>
<evidence type="ECO:0000313" key="6">
    <source>
        <dbReference type="EMBL" id="GAA3797868.1"/>
    </source>
</evidence>
<dbReference type="InterPro" id="IPR019921">
    <property type="entry name" value="Lucif-like_OxRdtase_Rv2161c"/>
</dbReference>
<keyword evidence="1" id="KW-0285">Flavoprotein</keyword>
<dbReference type="Pfam" id="PF00296">
    <property type="entry name" value="Bac_luciferase"/>
    <property type="match status" value="1"/>
</dbReference>
<evidence type="ECO:0000256" key="4">
    <source>
        <dbReference type="ARBA" id="ARBA00023033"/>
    </source>
</evidence>
<dbReference type="Proteomes" id="UP001501009">
    <property type="component" value="Unassembled WGS sequence"/>
</dbReference>
<feature type="domain" description="Luciferase-like" evidence="5">
    <location>
        <begin position="19"/>
        <end position="269"/>
    </location>
</feature>
<dbReference type="InterPro" id="IPR050172">
    <property type="entry name" value="SsuD_RutA_monooxygenase"/>
</dbReference>
<protein>
    <recommendedName>
        <fullName evidence="5">Luciferase-like domain-containing protein</fullName>
    </recommendedName>
</protein>
<keyword evidence="4" id="KW-0503">Monooxygenase</keyword>
<keyword evidence="3" id="KW-0560">Oxidoreductase</keyword>
<sequence>MEIGISLPTTSPEAWDPGLASLAWKAEEEGAASLWVNDHLAMVQDSKAPYPYSADKRMTWQATEPQLEALACLAHVAAVTTVARLGTAVLILPQRHPVAVAKAAATIDVLSAGRLTLGIGAGWLAEEMQALGYSFEDRGSRMDECVAVLRAAWTGRIDVATAAVDGQFSPSVNLLMYPRPVQKAGPPLLVGGMSAPARRRAARIGDGWLAVADAADVSARALAAHVEEIAAAREAAGRTSRFTNVLKINCVQVSEDGAVRAAAAARTAGFDEVVLDVSWRVPDQAFRCLHAAVKATA</sequence>
<evidence type="ECO:0000256" key="3">
    <source>
        <dbReference type="ARBA" id="ARBA00023002"/>
    </source>
</evidence>
<dbReference type="Gene3D" id="3.20.20.30">
    <property type="entry name" value="Luciferase-like domain"/>
    <property type="match status" value="1"/>
</dbReference>
<evidence type="ECO:0000313" key="7">
    <source>
        <dbReference type="Proteomes" id="UP001501009"/>
    </source>
</evidence>
<keyword evidence="7" id="KW-1185">Reference proteome</keyword>